<dbReference type="Gene3D" id="2.160.20.120">
    <property type="match status" value="1"/>
</dbReference>
<gene>
    <name evidence="2" type="ORF">GCM10023186_15610</name>
</gene>
<dbReference type="InterPro" id="IPR021255">
    <property type="entry name" value="DUF2807"/>
</dbReference>
<evidence type="ECO:0000313" key="2">
    <source>
        <dbReference type="EMBL" id="GAA4378761.1"/>
    </source>
</evidence>
<feature type="domain" description="Putative auto-transporter adhesin head GIN" evidence="1">
    <location>
        <begin position="34"/>
        <end position="219"/>
    </location>
</feature>
<evidence type="ECO:0000259" key="1">
    <source>
        <dbReference type="Pfam" id="PF10988"/>
    </source>
</evidence>
<name>A0ABP8IXU3_9BACT</name>
<reference evidence="3" key="1">
    <citation type="journal article" date="2019" name="Int. J. Syst. Evol. Microbiol.">
        <title>The Global Catalogue of Microorganisms (GCM) 10K type strain sequencing project: providing services to taxonomists for standard genome sequencing and annotation.</title>
        <authorList>
            <consortium name="The Broad Institute Genomics Platform"/>
            <consortium name="The Broad Institute Genome Sequencing Center for Infectious Disease"/>
            <person name="Wu L."/>
            <person name="Ma J."/>
        </authorList>
    </citation>
    <scope>NUCLEOTIDE SEQUENCE [LARGE SCALE GENOMIC DNA]</scope>
    <source>
        <strain evidence="3">JCM 17924</strain>
    </source>
</reference>
<dbReference type="PANTHER" id="PTHR39200:SF1">
    <property type="entry name" value="AUTO-TRANSPORTER ADHESIN HEAD GIN DOMAIN-CONTAINING PROTEIN-RELATED"/>
    <property type="match status" value="1"/>
</dbReference>
<sequence>MLLGLPAFRPATPVATAVSPSSFAAGREVREVAPFTELSLSTSSEVEVRQGATQRVEVEALAEDLAELETVVKNGRLSIQAKDHRGFNWRGFKGKVKVYVTMPQVNALLLSGSGKIRALDMVRTERLKLAVSGSGSLEAPVQAKQLTSSVSGSGSMRISGAAPSLAVHISGSGSIQAADLRSDAAEVHISGSGSCQIQASQTLDARIAGSGNVRYAGSPRITQRISGSGRVVRS</sequence>
<keyword evidence="3" id="KW-1185">Reference proteome</keyword>
<proteinExistence type="predicted"/>
<organism evidence="2 3">
    <name type="scientific">Hymenobacter koreensis</name>
    <dbReference type="NCBI Taxonomy" id="1084523"/>
    <lineage>
        <taxon>Bacteria</taxon>
        <taxon>Pseudomonadati</taxon>
        <taxon>Bacteroidota</taxon>
        <taxon>Cytophagia</taxon>
        <taxon>Cytophagales</taxon>
        <taxon>Hymenobacteraceae</taxon>
        <taxon>Hymenobacter</taxon>
    </lineage>
</organism>
<accession>A0ABP8IXU3</accession>
<evidence type="ECO:0000313" key="3">
    <source>
        <dbReference type="Proteomes" id="UP001500454"/>
    </source>
</evidence>
<comment type="caution">
    <text evidence="2">The sequence shown here is derived from an EMBL/GenBank/DDBJ whole genome shotgun (WGS) entry which is preliminary data.</text>
</comment>
<protein>
    <submittedName>
        <fullName evidence="2">Head GIN domain-containing protein</fullName>
    </submittedName>
</protein>
<dbReference type="Pfam" id="PF10988">
    <property type="entry name" value="DUF2807"/>
    <property type="match status" value="1"/>
</dbReference>
<dbReference type="EMBL" id="BAABHA010000002">
    <property type="protein sequence ID" value="GAA4378761.1"/>
    <property type="molecule type" value="Genomic_DNA"/>
</dbReference>
<dbReference type="Proteomes" id="UP001500454">
    <property type="component" value="Unassembled WGS sequence"/>
</dbReference>
<dbReference type="PANTHER" id="PTHR39200">
    <property type="entry name" value="HYPOTHETICAL EXPORTED PROTEIN"/>
    <property type="match status" value="1"/>
</dbReference>